<dbReference type="Proteomes" id="UP000054359">
    <property type="component" value="Unassembled WGS sequence"/>
</dbReference>
<keyword evidence="2" id="KW-1185">Reference proteome</keyword>
<protein>
    <submittedName>
        <fullName evidence="1">Uncharacterized protein</fullName>
    </submittedName>
</protein>
<organism evidence="1 2">
    <name type="scientific">Stegodyphus mimosarum</name>
    <name type="common">African social velvet spider</name>
    <dbReference type="NCBI Taxonomy" id="407821"/>
    <lineage>
        <taxon>Eukaryota</taxon>
        <taxon>Metazoa</taxon>
        <taxon>Ecdysozoa</taxon>
        <taxon>Arthropoda</taxon>
        <taxon>Chelicerata</taxon>
        <taxon>Arachnida</taxon>
        <taxon>Araneae</taxon>
        <taxon>Araneomorphae</taxon>
        <taxon>Entelegynae</taxon>
        <taxon>Eresoidea</taxon>
        <taxon>Eresidae</taxon>
        <taxon>Stegodyphus</taxon>
    </lineage>
</organism>
<feature type="non-terminal residue" evidence="1">
    <location>
        <position position="70"/>
    </location>
</feature>
<evidence type="ECO:0000313" key="1">
    <source>
        <dbReference type="EMBL" id="KFM66144.1"/>
    </source>
</evidence>
<reference evidence="1 2" key="1">
    <citation type="submission" date="2013-11" db="EMBL/GenBank/DDBJ databases">
        <title>Genome sequencing of Stegodyphus mimosarum.</title>
        <authorList>
            <person name="Bechsgaard J."/>
        </authorList>
    </citation>
    <scope>NUCLEOTIDE SEQUENCE [LARGE SCALE GENOMIC DNA]</scope>
</reference>
<name>A0A087TM05_STEMI</name>
<evidence type="ECO:0000313" key="2">
    <source>
        <dbReference type="Proteomes" id="UP000054359"/>
    </source>
</evidence>
<dbReference type="EMBL" id="KK115837">
    <property type="protein sequence ID" value="KFM66144.1"/>
    <property type="molecule type" value="Genomic_DNA"/>
</dbReference>
<dbReference type="AlphaFoldDB" id="A0A087TM05"/>
<gene>
    <name evidence="1" type="ORF">X975_21145</name>
</gene>
<proteinExistence type="predicted"/>
<dbReference type="OrthoDB" id="7700255at2759"/>
<sequence length="70" mass="8382">MSQYRKEGRQVKKCKSATFQLDGFCYTIESLYVDGLQINCHVKIRLWITGRKIQKWSESKQTLTYIFRTE</sequence>
<accession>A0A087TM05</accession>